<evidence type="ECO:0000256" key="1">
    <source>
        <dbReference type="ARBA" id="ARBA00004141"/>
    </source>
</evidence>
<dbReference type="AlphaFoldDB" id="A0A7D5GK12"/>
<evidence type="ECO:0000256" key="5">
    <source>
        <dbReference type="SAM" id="Phobius"/>
    </source>
</evidence>
<dbReference type="KEGG" id="halg:HUG10_00090"/>
<dbReference type="Pfam" id="PF06271">
    <property type="entry name" value="RDD"/>
    <property type="match status" value="1"/>
</dbReference>
<gene>
    <name evidence="7" type="ORF">HUG10_00090</name>
</gene>
<feature type="domain" description="RDD" evidence="6">
    <location>
        <begin position="8"/>
        <end position="138"/>
    </location>
</feature>
<dbReference type="PANTHER" id="PTHR38480">
    <property type="entry name" value="SLR0254 PROTEIN"/>
    <property type="match status" value="1"/>
</dbReference>
<organism evidence="7 8">
    <name type="scientific">Halorarum halophilum</name>
    <dbReference type="NCBI Taxonomy" id="2743090"/>
    <lineage>
        <taxon>Archaea</taxon>
        <taxon>Methanobacteriati</taxon>
        <taxon>Methanobacteriota</taxon>
        <taxon>Stenosarchaea group</taxon>
        <taxon>Halobacteria</taxon>
        <taxon>Halobacteriales</taxon>
        <taxon>Haloferacaceae</taxon>
        <taxon>Halorarum</taxon>
    </lineage>
</organism>
<dbReference type="InterPro" id="IPR010432">
    <property type="entry name" value="RDD"/>
</dbReference>
<keyword evidence="2 5" id="KW-0812">Transmembrane</keyword>
<feature type="transmembrane region" description="Helical" evidence="5">
    <location>
        <begin position="12"/>
        <end position="40"/>
    </location>
</feature>
<evidence type="ECO:0000313" key="8">
    <source>
        <dbReference type="Proteomes" id="UP000509750"/>
    </source>
</evidence>
<sequence length="145" mass="15295">MDTHGDVFGARIVAFIIDSIVIGIVAAVLALVVGGIGVGLGGENGMTGAILLLTPVFILLQYGYFIYFEGKSGQTPGKSLMGIVVVKDDGTDCDYGAAAIRNVLRIVDQLGIVIPYLVGLIVMYVTDEHQRVGDIVANTVVVRTR</sequence>
<evidence type="ECO:0000256" key="3">
    <source>
        <dbReference type="ARBA" id="ARBA00022989"/>
    </source>
</evidence>
<reference evidence="7 8" key="1">
    <citation type="submission" date="2020-07" db="EMBL/GenBank/DDBJ databases">
        <title>Gai3-2, isolated from salt lake.</title>
        <authorList>
            <person name="Cui H."/>
            <person name="Shi X."/>
        </authorList>
    </citation>
    <scope>NUCLEOTIDE SEQUENCE [LARGE SCALE GENOMIC DNA]</scope>
    <source>
        <strain evidence="7 8">Gai3-2</strain>
    </source>
</reference>
<keyword evidence="4 5" id="KW-0472">Membrane</keyword>
<dbReference type="GO" id="GO:0016020">
    <property type="term" value="C:membrane"/>
    <property type="evidence" value="ECO:0007669"/>
    <property type="project" value="UniProtKB-SubCell"/>
</dbReference>
<evidence type="ECO:0000259" key="6">
    <source>
        <dbReference type="Pfam" id="PF06271"/>
    </source>
</evidence>
<name>A0A7D5GK12_9EURY</name>
<evidence type="ECO:0000256" key="4">
    <source>
        <dbReference type="ARBA" id="ARBA00023136"/>
    </source>
</evidence>
<feature type="transmembrane region" description="Helical" evidence="5">
    <location>
        <begin position="46"/>
        <end position="68"/>
    </location>
</feature>
<evidence type="ECO:0000313" key="7">
    <source>
        <dbReference type="EMBL" id="QLG29371.1"/>
    </source>
</evidence>
<dbReference type="PANTHER" id="PTHR38480:SF1">
    <property type="entry name" value="SLR0254 PROTEIN"/>
    <property type="match status" value="1"/>
</dbReference>
<comment type="subcellular location">
    <subcellularLocation>
        <location evidence="1">Membrane</location>
        <topology evidence="1">Multi-pass membrane protein</topology>
    </subcellularLocation>
</comment>
<keyword evidence="8" id="KW-1185">Reference proteome</keyword>
<dbReference type="EMBL" id="CP058529">
    <property type="protein sequence ID" value="QLG29371.1"/>
    <property type="molecule type" value="Genomic_DNA"/>
</dbReference>
<accession>A0A7D5GK12</accession>
<keyword evidence="3 5" id="KW-1133">Transmembrane helix</keyword>
<proteinExistence type="predicted"/>
<evidence type="ECO:0000256" key="2">
    <source>
        <dbReference type="ARBA" id="ARBA00022692"/>
    </source>
</evidence>
<protein>
    <submittedName>
        <fullName evidence="7">RDD family protein</fullName>
    </submittedName>
</protein>
<dbReference type="Proteomes" id="UP000509750">
    <property type="component" value="Chromosome"/>
</dbReference>